<keyword evidence="2" id="KW-1185">Reference proteome</keyword>
<evidence type="ECO:0000313" key="1">
    <source>
        <dbReference type="EMBL" id="KAI3694803.1"/>
    </source>
</evidence>
<organism evidence="1 2">
    <name type="scientific">Smallanthus sonchifolius</name>
    <dbReference type="NCBI Taxonomy" id="185202"/>
    <lineage>
        <taxon>Eukaryota</taxon>
        <taxon>Viridiplantae</taxon>
        <taxon>Streptophyta</taxon>
        <taxon>Embryophyta</taxon>
        <taxon>Tracheophyta</taxon>
        <taxon>Spermatophyta</taxon>
        <taxon>Magnoliopsida</taxon>
        <taxon>eudicotyledons</taxon>
        <taxon>Gunneridae</taxon>
        <taxon>Pentapetalae</taxon>
        <taxon>asterids</taxon>
        <taxon>campanulids</taxon>
        <taxon>Asterales</taxon>
        <taxon>Asteraceae</taxon>
        <taxon>Asteroideae</taxon>
        <taxon>Heliantheae alliance</taxon>
        <taxon>Millerieae</taxon>
        <taxon>Smallanthus</taxon>
    </lineage>
</organism>
<reference evidence="2" key="1">
    <citation type="journal article" date="2022" name="Mol. Ecol. Resour.">
        <title>The genomes of chicory, endive, great burdock and yacon provide insights into Asteraceae palaeo-polyploidization history and plant inulin production.</title>
        <authorList>
            <person name="Fan W."/>
            <person name="Wang S."/>
            <person name="Wang H."/>
            <person name="Wang A."/>
            <person name="Jiang F."/>
            <person name="Liu H."/>
            <person name="Zhao H."/>
            <person name="Xu D."/>
            <person name="Zhang Y."/>
        </authorList>
    </citation>
    <scope>NUCLEOTIDE SEQUENCE [LARGE SCALE GENOMIC DNA]</scope>
    <source>
        <strain evidence="2">cv. Yunnan</strain>
    </source>
</reference>
<sequence length="195" mass="22577">MVSYTDNNYSGTNATCNWKPRKVSTKRDFPDAFDYGVTQLPKKHKVRDFRQAADKDKGVFDLACEDDEFIPLETDSVSSESCGSGTRGPDYDIIPRIINVVPDADEKERCEVESKIEAKTETIKLGGYAELRFRGVRLKEIRWYQMQDGLKIELEVDNLQKERVTNERVKSYELRQLDVFLQDVDQMLHLLVMKI</sequence>
<reference evidence="1 2" key="2">
    <citation type="journal article" date="2022" name="Mol. Ecol. Resour.">
        <title>The genomes of chicory, endive, great burdock and yacon provide insights into Asteraceae paleo-polyploidization history and plant inulin production.</title>
        <authorList>
            <person name="Fan W."/>
            <person name="Wang S."/>
            <person name="Wang H."/>
            <person name="Wang A."/>
            <person name="Jiang F."/>
            <person name="Liu H."/>
            <person name="Zhao H."/>
            <person name="Xu D."/>
            <person name="Zhang Y."/>
        </authorList>
    </citation>
    <scope>NUCLEOTIDE SEQUENCE [LARGE SCALE GENOMIC DNA]</scope>
    <source>
        <strain evidence="2">cv. Yunnan</strain>
        <tissue evidence="1">Leaves</tissue>
    </source>
</reference>
<dbReference type="EMBL" id="CM042043">
    <property type="protein sequence ID" value="KAI3694803.1"/>
    <property type="molecule type" value="Genomic_DNA"/>
</dbReference>
<proteinExistence type="predicted"/>
<accession>A0ACB8ZBV2</accession>
<comment type="caution">
    <text evidence="1">The sequence shown here is derived from an EMBL/GenBank/DDBJ whole genome shotgun (WGS) entry which is preliminary data.</text>
</comment>
<dbReference type="Proteomes" id="UP001056120">
    <property type="component" value="Linkage Group LG26"/>
</dbReference>
<evidence type="ECO:0000313" key="2">
    <source>
        <dbReference type="Proteomes" id="UP001056120"/>
    </source>
</evidence>
<name>A0ACB8ZBV2_9ASTR</name>
<gene>
    <name evidence="1" type="ORF">L1987_77784</name>
</gene>
<protein>
    <submittedName>
        <fullName evidence="1">Uncharacterized protein</fullName>
    </submittedName>
</protein>